<evidence type="ECO:0000256" key="4">
    <source>
        <dbReference type="ARBA" id="ARBA00022989"/>
    </source>
</evidence>
<name>M3CVL4_SPHMS</name>
<dbReference type="EMBL" id="KB456272">
    <property type="protein sequence ID" value="EMF08182.1"/>
    <property type="molecule type" value="Genomic_DNA"/>
</dbReference>
<feature type="transmembrane region" description="Helical" evidence="7">
    <location>
        <begin position="379"/>
        <end position="401"/>
    </location>
</feature>
<feature type="transmembrane region" description="Helical" evidence="7">
    <location>
        <begin position="216"/>
        <end position="238"/>
    </location>
</feature>
<evidence type="ECO:0000313" key="9">
    <source>
        <dbReference type="EMBL" id="EMF08182.1"/>
    </source>
</evidence>
<dbReference type="GO" id="GO:0016020">
    <property type="term" value="C:membrane"/>
    <property type="evidence" value="ECO:0007669"/>
    <property type="project" value="UniProtKB-SubCell"/>
</dbReference>
<accession>M3CVL4</accession>
<dbReference type="GeneID" id="27905418"/>
<evidence type="ECO:0000256" key="6">
    <source>
        <dbReference type="SAM" id="MobiDB-lite"/>
    </source>
</evidence>
<evidence type="ECO:0000256" key="7">
    <source>
        <dbReference type="SAM" id="Phobius"/>
    </source>
</evidence>
<reference evidence="9 10" key="1">
    <citation type="journal article" date="2012" name="PLoS Pathog.">
        <title>Diverse lifestyles and strategies of plant pathogenesis encoded in the genomes of eighteen Dothideomycetes fungi.</title>
        <authorList>
            <person name="Ohm R.A."/>
            <person name="Feau N."/>
            <person name="Henrissat B."/>
            <person name="Schoch C.L."/>
            <person name="Horwitz B.A."/>
            <person name="Barry K.W."/>
            <person name="Condon B.J."/>
            <person name="Copeland A.C."/>
            <person name="Dhillon B."/>
            <person name="Glaser F."/>
            <person name="Hesse C.N."/>
            <person name="Kosti I."/>
            <person name="LaButti K."/>
            <person name="Lindquist E.A."/>
            <person name="Lucas S."/>
            <person name="Salamov A.A."/>
            <person name="Bradshaw R.E."/>
            <person name="Ciuffetti L."/>
            <person name="Hamelin R.C."/>
            <person name="Kema G.H.J."/>
            <person name="Lawrence C."/>
            <person name="Scott J.A."/>
            <person name="Spatafora J.W."/>
            <person name="Turgeon B.G."/>
            <person name="de Wit P.J.G.M."/>
            <person name="Zhong S."/>
            <person name="Goodwin S.B."/>
            <person name="Grigoriev I.V."/>
        </authorList>
    </citation>
    <scope>NUCLEOTIDE SEQUENCE [LARGE SCALE GENOMIC DNA]</scope>
    <source>
        <strain evidence="9 10">SO2202</strain>
    </source>
</reference>
<dbReference type="InterPro" id="IPR020846">
    <property type="entry name" value="MFS_dom"/>
</dbReference>
<keyword evidence="4 7" id="KW-1133">Transmembrane helix</keyword>
<evidence type="ECO:0000256" key="1">
    <source>
        <dbReference type="ARBA" id="ARBA00004141"/>
    </source>
</evidence>
<dbReference type="PROSITE" id="PS50850">
    <property type="entry name" value="MFS"/>
    <property type="match status" value="1"/>
</dbReference>
<evidence type="ECO:0000256" key="2">
    <source>
        <dbReference type="ARBA" id="ARBA00022448"/>
    </source>
</evidence>
<keyword evidence="2" id="KW-0813">Transport</keyword>
<gene>
    <name evidence="9" type="ORF">SEPMUDRAFT_167230</name>
</gene>
<dbReference type="Gene3D" id="1.20.1250.20">
    <property type="entry name" value="MFS general substrate transporter like domains"/>
    <property type="match status" value="2"/>
</dbReference>
<feature type="transmembrane region" description="Helical" evidence="7">
    <location>
        <begin position="127"/>
        <end position="145"/>
    </location>
</feature>
<feature type="transmembrane region" description="Helical" evidence="7">
    <location>
        <begin position="151"/>
        <end position="174"/>
    </location>
</feature>
<feature type="transmembrane region" description="Helical" evidence="7">
    <location>
        <begin position="325"/>
        <end position="345"/>
    </location>
</feature>
<feature type="compositionally biased region" description="Low complexity" evidence="6">
    <location>
        <begin position="503"/>
        <end position="518"/>
    </location>
</feature>
<evidence type="ECO:0000256" key="3">
    <source>
        <dbReference type="ARBA" id="ARBA00022692"/>
    </source>
</evidence>
<feature type="region of interest" description="Disordered" evidence="6">
    <location>
        <begin position="496"/>
        <end position="522"/>
    </location>
</feature>
<dbReference type="SUPFAM" id="SSF103473">
    <property type="entry name" value="MFS general substrate transporter"/>
    <property type="match status" value="1"/>
</dbReference>
<dbReference type="HOGENOM" id="CLU_001265_0_5_1"/>
<organism evidence="9 10">
    <name type="scientific">Sphaerulina musiva (strain SO2202)</name>
    <name type="common">Poplar stem canker fungus</name>
    <name type="synonym">Septoria musiva</name>
    <dbReference type="NCBI Taxonomy" id="692275"/>
    <lineage>
        <taxon>Eukaryota</taxon>
        <taxon>Fungi</taxon>
        <taxon>Dikarya</taxon>
        <taxon>Ascomycota</taxon>
        <taxon>Pezizomycotina</taxon>
        <taxon>Dothideomycetes</taxon>
        <taxon>Dothideomycetidae</taxon>
        <taxon>Mycosphaerellales</taxon>
        <taxon>Mycosphaerellaceae</taxon>
        <taxon>Sphaerulina</taxon>
    </lineage>
</organism>
<dbReference type="eggNOG" id="KOG2533">
    <property type="taxonomic scope" value="Eukaryota"/>
</dbReference>
<dbReference type="PANTHER" id="PTHR43791">
    <property type="entry name" value="PERMEASE-RELATED"/>
    <property type="match status" value="1"/>
</dbReference>
<comment type="subcellular location">
    <subcellularLocation>
        <location evidence="1">Membrane</location>
        <topology evidence="1">Multi-pass membrane protein</topology>
    </subcellularLocation>
</comment>
<dbReference type="PANTHER" id="PTHR43791:SF40">
    <property type="entry name" value="THIAMINE PATHWAY TRANSPORTER THI73"/>
    <property type="match status" value="1"/>
</dbReference>
<dbReference type="InterPro" id="IPR036259">
    <property type="entry name" value="MFS_trans_sf"/>
</dbReference>
<feature type="transmembrane region" description="Helical" evidence="7">
    <location>
        <begin position="103"/>
        <end position="120"/>
    </location>
</feature>
<feature type="transmembrane region" description="Helical" evidence="7">
    <location>
        <begin position="357"/>
        <end position="373"/>
    </location>
</feature>
<evidence type="ECO:0000256" key="5">
    <source>
        <dbReference type="ARBA" id="ARBA00023136"/>
    </source>
</evidence>
<dbReference type="Proteomes" id="UP000016931">
    <property type="component" value="Unassembled WGS sequence"/>
</dbReference>
<feature type="transmembrane region" description="Helical" evidence="7">
    <location>
        <begin position="413"/>
        <end position="433"/>
    </location>
</feature>
<feature type="transmembrane region" description="Helical" evidence="7">
    <location>
        <begin position="186"/>
        <end position="210"/>
    </location>
</feature>
<dbReference type="OrthoDB" id="6730379at2759"/>
<keyword evidence="3 7" id="KW-0812">Transmembrane</keyword>
<keyword evidence="5 7" id="KW-0472">Membrane</keyword>
<dbReference type="RefSeq" id="XP_016756303.1">
    <property type="nucleotide sequence ID" value="XM_016908281.1"/>
</dbReference>
<dbReference type="InterPro" id="IPR011701">
    <property type="entry name" value="MFS"/>
</dbReference>
<sequence length="541" mass="60053">MTTTHTEKVEHLSRVDTVVIGDGRKRSVDEAFEYLRNHADNSGAEAINLRQLRRKIDYRIIPLQFFICGLQFLDKFLLNYAIIMGLPEDLKLQGNQLNNIASSLWWAYLITTPFIGLLLNKLPLGKFLGGNMFLWGIVIACTAAVKNYPQLIAVRILMGITDAGMPPSLMLMSSQYYRKDEQAMRFAIWFSSVGCAMIAGGLISFGFQFVDSDVMASWRIMYLVLGLLSWIVGVLSFWKLPDSPMTATFLNDAEKVALIHHVSVNQTGITSKKFQPNQLRDLFLDPQVYLIFFLTLLVSTGSGILTVYATTIIKGFGFTSKEAALLHMPSGLIAIITAFLGAYAVRYHYLTRWTISILGYSASLLGASLVAFAPHSNRAAQLAGVYLVYFSLFTVGIKFQWTAANVAGHTKRTLATAMMSGAFAIGNICAPYAVQRKDAPRFQTGKNVLMATKAGAIGILCVLGTYYVWSNRRRDAKYGKVVKPVEEGSMTSVVGEEEGGSLGDVVTNTNSMSTTRTTTGEREEVWENLTDRERKSFRYVY</sequence>
<feature type="transmembrane region" description="Helical" evidence="7">
    <location>
        <begin position="288"/>
        <end position="313"/>
    </location>
</feature>
<evidence type="ECO:0000259" key="8">
    <source>
        <dbReference type="PROSITE" id="PS50850"/>
    </source>
</evidence>
<dbReference type="GO" id="GO:0022857">
    <property type="term" value="F:transmembrane transporter activity"/>
    <property type="evidence" value="ECO:0007669"/>
    <property type="project" value="InterPro"/>
</dbReference>
<evidence type="ECO:0000313" key="10">
    <source>
        <dbReference type="Proteomes" id="UP000016931"/>
    </source>
</evidence>
<dbReference type="AlphaFoldDB" id="M3CVL4"/>
<feature type="domain" description="Major facilitator superfamily (MFS) profile" evidence="8">
    <location>
        <begin position="60"/>
        <end position="473"/>
    </location>
</feature>
<feature type="transmembrane region" description="Helical" evidence="7">
    <location>
        <begin position="60"/>
        <end position="83"/>
    </location>
</feature>
<keyword evidence="10" id="KW-1185">Reference proteome</keyword>
<proteinExistence type="predicted"/>
<dbReference type="Pfam" id="PF07690">
    <property type="entry name" value="MFS_1"/>
    <property type="match status" value="1"/>
</dbReference>
<protein>
    <submittedName>
        <fullName evidence="9">MFS general substrate transporter</fullName>
    </submittedName>
</protein>
<feature type="transmembrane region" description="Helical" evidence="7">
    <location>
        <begin position="448"/>
        <end position="469"/>
    </location>
</feature>